<sequence>MLSVSRICLKRVLWVVAGLVLLATGNAQESPNQTVYLAGSGNTALDQHVQGLLQERLGNNVTMLPIADEQIPMVENTPVVSIGPSAFSRVRQANRSAPVLAMLVEKSFIKGFAEIAPGQISGVFYDVPLLRQALTGKAILPHANTIAILATTNSVELYEPLIDQLPAHEMSARVFVVDSNEDLIPSLVRALGYGDFLLAAPDDAIYNPRTIKHILLTAYRRNKIVIGPSQAYVKAGALASSYAPFPAMADRGAEFLNQFFATGKFPEPAYSPVFRVEVNYQVARSLNIPVPEREYINQSVQDELTGNGGPAGE</sequence>
<organism evidence="2 3">
    <name type="scientific">Marinobacter albus</name>
    <dbReference type="NCBI Taxonomy" id="3030833"/>
    <lineage>
        <taxon>Bacteria</taxon>
        <taxon>Pseudomonadati</taxon>
        <taxon>Pseudomonadota</taxon>
        <taxon>Gammaproteobacteria</taxon>
        <taxon>Pseudomonadales</taxon>
        <taxon>Marinobacteraceae</taxon>
        <taxon>Marinobacter</taxon>
    </lineage>
</organism>
<evidence type="ECO:0000313" key="3">
    <source>
        <dbReference type="Proteomes" id="UP001223547"/>
    </source>
</evidence>
<accession>A0ABT7HC91</accession>
<proteinExistence type="predicted"/>
<dbReference type="RefSeq" id="WP_228743167.1">
    <property type="nucleotide sequence ID" value="NZ_JASSQD010000001.1"/>
</dbReference>
<dbReference type="EMBL" id="JASSQD010000001">
    <property type="protein sequence ID" value="MDK9557964.1"/>
    <property type="molecule type" value="Genomic_DNA"/>
</dbReference>
<evidence type="ECO:0000313" key="2">
    <source>
        <dbReference type="EMBL" id="MDK9557964.1"/>
    </source>
</evidence>
<comment type="caution">
    <text evidence="2">The sequence shown here is derived from an EMBL/GenBank/DDBJ whole genome shotgun (WGS) entry which is preliminary data.</text>
</comment>
<dbReference type="PANTHER" id="PTHR35271">
    <property type="entry name" value="ABC TRANSPORTER, SUBSTRATE-BINDING LIPOPROTEIN-RELATED"/>
    <property type="match status" value="1"/>
</dbReference>
<keyword evidence="3" id="KW-1185">Reference proteome</keyword>
<feature type="chain" id="PRO_5046155584" evidence="1">
    <location>
        <begin position="30"/>
        <end position="313"/>
    </location>
</feature>
<evidence type="ECO:0000256" key="1">
    <source>
        <dbReference type="SAM" id="SignalP"/>
    </source>
</evidence>
<dbReference type="InterPro" id="IPR007487">
    <property type="entry name" value="ABC_transpt-TYRBP-like"/>
</dbReference>
<feature type="signal peptide" evidence="1">
    <location>
        <begin position="1"/>
        <end position="29"/>
    </location>
</feature>
<dbReference type="Gene3D" id="3.40.50.2300">
    <property type="match status" value="2"/>
</dbReference>
<name>A0ABT7HC91_9GAMM</name>
<gene>
    <name evidence="2" type="ORF">QQF73_10045</name>
</gene>
<protein>
    <submittedName>
        <fullName evidence="2">ABC transporter substrate-binding protein</fullName>
    </submittedName>
</protein>
<reference evidence="2 3" key="1">
    <citation type="submission" date="2023-05" db="EMBL/GenBank/DDBJ databases">
        <title>Marinobacter albus sp. nov., a marine bacterium isolated from sand in a coastal intertidal zone of huludao.</title>
        <authorList>
            <person name="Deng T."/>
        </authorList>
    </citation>
    <scope>NUCLEOTIDE SEQUENCE [LARGE SCALE GENOMIC DNA]</scope>
    <source>
        <strain evidence="2 3">M216</strain>
    </source>
</reference>
<dbReference type="Proteomes" id="UP001223547">
    <property type="component" value="Unassembled WGS sequence"/>
</dbReference>
<keyword evidence="1" id="KW-0732">Signal</keyword>
<dbReference type="PANTHER" id="PTHR35271:SF1">
    <property type="entry name" value="ABC TRANSPORTER, SUBSTRATE-BINDING LIPOPROTEIN"/>
    <property type="match status" value="1"/>
</dbReference>